<proteinExistence type="predicted"/>
<feature type="transmembrane region" description="Helical" evidence="1">
    <location>
        <begin position="178"/>
        <end position="196"/>
    </location>
</feature>
<dbReference type="OMA" id="SIWIPFV"/>
<dbReference type="EMBL" id="CM000126">
    <property type="protein sequence ID" value="EAY73923.1"/>
    <property type="molecule type" value="Genomic_DNA"/>
</dbReference>
<keyword evidence="1" id="KW-1133">Transmembrane helix</keyword>
<accession>A2WPM7</accession>
<dbReference type="Proteomes" id="UP000007015">
    <property type="component" value="Chromosome 1"/>
</dbReference>
<name>A2WPM7_ORYSI</name>
<keyword evidence="1" id="KW-0472">Membrane</keyword>
<dbReference type="Gramene" id="BGIOSGA003463-TA">
    <property type="protein sequence ID" value="BGIOSGA003463-PA"/>
    <property type="gene ID" value="BGIOSGA003463"/>
</dbReference>
<organism evidence="2 3">
    <name type="scientific">Oryza sativa subsp. indica</name>
    <name type="common">Rice</name>
    <dbReference type="NCBI Taxonomy" id="39946"/>
    <lineage>
        <taxon>Eukaryota</taxon>
        <taxon>Viridiplantae</taxon>
        <taxon>Streptophyta</taxon>
        <taxon>Embryophyta</taxon>
        <taxon>Tracheophyta</taxon>
        <taxon>Spermatophyta</taxon>
        <taxon>Magnoliopsida</taxon>
        <taxon>Liliopsida</taxon>
        <taxon>Poales</taxon>
        <taxon>Poaceae</taxon>
        <taxon>BOP clade</taxon>
        <taxon>Oryzoideae</taxon>
        <taxon>Oryzeae</taxon>
        <taxon>Oryzinae</taxon>
        <taxon>Oryza</taxon>
        <taxon>Oryza sativa</taxon>
    </lineage>
</organism>
<keyword evidence="1" id="KW-0812">Transmembrane</keyword>
<dbReference type="HOGENOM" id="CLU_034510_0_0_1"/>
<feature type="transmembrane region" description="Helical" evidence="1">
    <location>
        <begin position="260"/>
        <end position="282"/>
    </location>
</feature>
<sequence>MLEYYSVRGGGQSWISTVCPFIWIVYPIGFLLPSLAEDLDSSTGWPNSSSMSYFRNVSKDCICSVPLKMDCKDSLKNRIRIFTEAVVVMVCPVLLSFALKKVDLTANRSKQIVDSISPIGALTLEAGILPFLGLCLSTVLGERLAWLGLASKLLIHLCVILLMALAFVILLLISKSNIVCLSIWIPFVPFILWLGYNSVKDEEHENADDATKSAHHGKLEISVDFSASITSLLFLGLEGLALEGQASAIKGLDAHLSDSLIVSFVTCVLGVVFMLVGTAPPVYGMGRLVDSLRILDTSLAIAFGVIVVLITIAPLKEAAWLVSIPWILSFFVWLFIRLFDHDEGEDRDVKPVSLELTKAAFTGFLAVSIPSFSNSSTSGGYTHAFIVLTGSAVLAGLAWRLITHVKKPSRAMVWAENVASSCAHICVAAAVVPFASISMTVLRSLES</sequence>
<feature type="transmembrane region" description="Helical" evidence="1">
    <location>
        <begin position="422"/>
        <end position="442"/>
    </location>
</feature>
<keyword evidence="3" id="KW-1185">Reference proteome</keyword>
<dbReference type="STRING" id="39946.A2WPM7"/>
<evidence type="ECO:0000313" key="2">
    <source>
        <dbReference type="EMBL" id="EAY73923.1"/>
    </source>
</evidence>
<feature type="transmembrane region" description="Helical" evidence="1">
    <location>
        <begin position="12"/>
        <end position="32"/>
    </location>
</feature>
<protein>
    <submittedName>
        <fullName evidence="2">Uncharacterized protein</fullName>
    </submittedName>
</protein>
<dbReference type="AlphaFoldDB" id="A2WPM7"/>
<feature type="transmembrane region" description="Helical" evidence="1">
    <location>
        <begin position="153"/>
        <end position="173"/>
    </location>
</feature>
<feature type="transmembrane region" description="Helical" evidence="1">
    <location>
        <begin position="381"/>
        <end position="402"/>
    </location>
</feature>
<feature type="transmembrane region" description="Helical" evidence="1">
    <location>
        <begin position="119"/>
        <end position="141"/>
    </location>
</feature>
<evidence type="ECO:0000256" key="1">
    <source>
        <dbReference type="SAM" id="Phobius"/>
    </source>
</evidence>
<reference evidence="2 3" key="1">
    <citation type="journal article" date="2005" name="PLoS Biol.">
        <title>The genomes of Oryza sativa: a history of duplications.</title>
        <authorList>
            <person name="Yu J."/>
            <person name="Wang J."/>
            <person name="Lin W."/>
            <person name="Li S."/>
            <person name="Li H."/>
            <person name="Zhou J."/>
            <person name="Ni P."/>
            <person name="Dong W."/>
            <person name="Hu S."/>
            <person name="Zeng C."/>
            <person name="Zhang J."/>
            <person name="Zhang Y."/>
            <person name="Li R."/>
            <person name="Xu Z."/>
            <person name="Li S."/>
            <person name="Li X."/>
            <person name="Zheng H."/>
            <person name="Cong L."/>
            <person name="Lin L."/>
            <person name="Yin J."/>
            <person name="Geng J."/>
            <person name="Li G."/>
            <person name="Shi J."/>
            <person name="Liu J."/>
            <person name="Lv H."/>
            <person name="Li J."/>
            <person name="Wang J."/>
            <person name="Deng Y."/>
            <person name="Ran L."/>
            <person name="Shi X."/>
            <person name="Wang X."/>
            <person name="Wu Q."/>
            <person name="Li C."/>
            <person name="Ren X."/>
            <person name="Wang J."/>
            <person name="Wang X."/>
            <person name="Li D."/>
            <person name="Liu D."/>
            <person name="Zhang X."/>
            <person name="Ji Z."/>
            <person name="Zhao W."/>
            <person name="Sun Y."/>
            <person name="Zhang Z."/>
            <person name="Bao J."/>
            <person name="Han Y."/>
            <person name="Dong L."/>
            <person name="Ji J."/>
            <person name="Chen P."/>
            <person name="Wu S."/>
            <person name="Liu J."/>
            <person name="Xiao Y."/>
            <person name="Bu D."/>
            <person name="Tan J."/>
            <person name="Yang L."/>
            <person name="Ye C."/>
            <person name="Zhang J."/>
            <person name="Xu J."/>
            <person name="Zhou Y."/>
            <person name="Yu Y."/>
            <person name="Zhang B."/>
            <person name="Zhuang S."/>
            <person name="Wei H."/>
            <person name="Liu B."/>
            <person name="Lei M."/>
            <person name="Yu H."/>
            <person name="Li Y."/>
            <person name="Xu H."/>
            <person name="Wei S."/>
            <person name="He X."/>
            <person name="Fang L."/>
            <person name="Zhang Z."/>
            <person name="Zhang Y."/>
            <person name="Huang X."/>
            <person name="Su Z."/>
            <person name="Tong W."/>
            <person name="Li J."/>
            <person name="Tong Z."/>
            <person name="Li S."/>
            <person name="Ye J."/>
            <person name="Wang L."/>
            <person name="Fang L."/>
            <person name="Lei T."/>
            <person name="Chen C."/>
            <person name="Chen H."/>
            <person name="Xu Z."/>
            <person name="Li H."/>
            <person name="Huang H."/>
            <person name="Zhang F."/>
            <person name="Xu H."/>
            <person name="Li N."/>
            <person name="Zhao C."/>
            <person name="Li S."/>
            <person name="Dong L."/>
            <person name="Huang Y."/>
            <person name="Li L."/>
            <person name="Xi Y."/>
            <person name="Qi Q."/>
            <person name="Li W."/>
            <person name="Zhang B."/>
            <person name="Hu W."/>
            <person name="Zhang Y."/>
            <person name="Tian X."/>
            <person name="Jiao Y."/>
            <person name="Liang X."/>
            <person name="Jin J."/>
            <person name="Gao L."/>
            <person name="Zheng W."/>
            <person name="Hao B."/>
            <person name="Liu S."/>
            <person name="Wang W."/>
            <person name="Yuan L."/>
            <person name="Cao M."/>
            <person name="McDermott J."/>
            <person name="Samudrala R."/>
            <person name="Wang J."/>
            <person name="Wong G.K."/>
            <person name="Yang H."/>
        </authorList>
    </citation>
    <scope>NUCLEOTIDE SEQUENCE [LARGE SCALE GENOMIC DNA]</scope>
    <source>
        <strain evidence="3">cv. 93-11</strain>
    </source>
</reference>
<evidence type="ECO:0000313" key="3">
    <source>
        <dbReference type="Proteomes" id="UP000007015"/>
    </source>
</evidence>
<feature type="transmembrane region" description="Helical" evidence="1">
    <location>
        <begin position="79"/>
        <end position="99"/>
    </location>
</feature>
<feature type="transmembrane region" description="Helical" evidence="1">
    <location>
        <begin position="294"/>
        <end position="313"/>
    </location>
</feature>
<feature type="transmembrane region" description="Helical" evidence="1">
    <location>
        <begin position="319"/>
        <end position="339"/>
    </location>
</feature>
<gene>
    <name evidence="2" type="ORF">OsI_01808</name>
</gene>